<keyword evidence="3" id="KW-1185">Reference proteome</keyword>
<sequence>MSAVAGTIAPAGIPGFRLVSADDAKKTAGRPGDAAWAGDGVFGLVEVSNASEKRSIDELAASITSEDATVCGGEFLTGLTGTEKGMKRVYSVCRRKGASPINLFYVIVPRLGGGYLQLSIRSEGADVPARRAEAKLLPVLFPSEDQPAPRASAPGADSVLDTTGLKPLDFSKFGRPVDDGELFDDLIPETKKPDPAAVGPPRTPPTTPSIESRLAAIKDLLDRKVITQQEHDERRRAILGSL</sequence>
<reference evidence="2 3" key="1">
    <citation type="submission" date="2018-09" db="EMBL/GenBank/DDBJ databases">
        <authorList>
            <person name="Zhu H."/>
        </authorList>
    </citation>
    <scope>NUCLEOTIDE SEQUENCE [LARGE SCALE GENOMIC DNA]</scope>
    <source>
        <strain evidence="2 3">K2W22B-5</strain>
    </source>
</reference>
<dbReference type="Proteomes" id="UP000283458">
    <property type="component" value="Unassembled WGS sequence"/>
</dbReference>
<gene>
    <name evidence="2" type="ORF">D3877_11845</name>
</gene>
<protein>
    <recommendedName>
        <fullName evidence="4">SHOCT domain-containing protein</fullName>
    </recommendedName>
</protein>
<evidence type="ECO:0000313" key="2">
    <source>
        <dbReference type="EMBL" id="RJF80921.1"/>
    </source>
</evidence>
<name>A0A418VUT6_9PROT</name>
<proteinExistence type="predicted"/>
<feature type="region of interest" description="Disordered" evidence="1">
    <location>
        <begin position="182"/>
        <end position="210"/>
    </location>
</feature>
<comment type="caution">
    <text evidence="2">The sequence shown here is derived from an EMBL/GenBank/DDBJ whole genome shotgun (WGS) entry which is preliminary data.</text>
</comment>
<dbReference type="EMBL" id="QYUL01000002">
    <property type="protein sequence ID" value="RJF80921.1"/>
    <property type="molecule type" value="Genomic_DNA"/>
</dbReference>
<dbReference type="AlphaFoldDB" id="A0A418VUT6"/>
<organism evidence="2 3">
    <name type="scientific">Azospirillum cavernae</name>
    <dbReference type="NCBI Taxonomy" id="2320860"/>
    <lineage>
        <taxon>Bacteria</taxon>
        <taxon>Pseudomonadati</taxon>
        <taxon>Pseudomonadota</taxon>
        <taxon>Alphaproteobacteria</taxon>
        <taxon>Rhodospirillales</taxon>
        <taxon>Azospirillaceae</taxon>
        <taxon>Azospirillum</taxon>
    </lineage>
</organism>
<accession>A0A418VUT6</accession>
<evidence type="ECO:0008006" key="4">
    <source>
        <dbReference type="Google" id="ProtNLM"/>
    </source>
</evidence>
<evidence type="ECO:0000313" key="3">
    <source>
        <dbReference type="Proteomes" id="UP000283458"/>
    </source>
</evidence>
<evidence type="ECO:0000256" key="1">
    <source>
        <dbReference type="SAM" id="MobiDB-lite"/>
    </source>
</evidence>